<gene>
    <name evidence="5" type="ORF">IDJ81_04030</name>
</gene>
<dbReference type="InterPro" id="IPR050204">
    <property type="entry name" value="AraC_XylS_family_regulators"/>
</dbReference>
<keyword evidence="3" id="KW-0804">Transcription</keyword>
<dbReference type="Gene3D" id="1.10.10.60">
    <property type="entry name" value="Homeodomain-like"/>
    <property type="match status" value="1"/>
</dbReference>
<evidence type="ECO:0000313" key="6">
    <source>
        <dbReference type="Proteomes" id="UP000663637"/>
    </source>
</evidence>
<feature type="domain" description="HTH araC/xylS-type" evidence="4">
    <location>
        <begin position="156"/>
        <end position="256"/>
    </location>
</feature>
<keyword evidence="6" id="KW-1185">Reference proteome</keyword>
<dbReference type="PROSITE" id="PS01124">
    <property type="entry name" value="HTH_ARAC_FAMILY_2"/>
    <property type="match status" value="1"/>
</dbReference>
<sequence length="301" mass="33698">MDVRFFAPPPEFDGCFTTFYRATFTVPGGGTVTDHLQPEWANLRVFSQDLPRAHMIGGSTVEGARLLVTGPSSAPNRFEIASTRMWGIGLLPLGWARFVRLQAADHANLLAEVEKHPAFTCFASLADVFANDPDDEAELAQLIAFFRSIDEPCGDTDTITLVHGALVDPEVASVAELSKRSGLSVRALERVCRRHFGFPPKLLLRRQRFMRSLATFMLAEQGHWKAAIDEHYHDHAHFTRDFRAFMHMTPREYAALPHPVLSAFMAERKRIWGSPAQTLDKPDILFKQVGALESERADPLS</sequence>
<dbReference type="Pfam" id="PF12833">
    <property type="entry name" value="HTH_18"/>
    <property type="match status" value="1"/>
</dbReference>
<reference evidence="5 6" key="1">
    <citation type="submission" date="2020-09" db="EMBL/GenBank/DDBJ databases">
        <title>Complete genome sequence of altererythrobacter flavus SS-21NJ, isolated from Dongying oil sludge in Shandong province.</title>
        <authorList>
            <person name="Sun S."/>
            <person name="Zhang Z."/>
        </authorList>
    </citation>
    <scope>NUCLEOTIDE SEQUENCE [LARGE SCALE GENOMIC DNA]</scope>
    <source>
        <strain evidence="5 6">SS-21NJ</strain>
    </source>
</reference>
<protein>
    <submittedName>
        <fullName evidence="5">AraC family transcriptional regulator</fullName>
    </submittedName>
</protein>
<keyword evidence="2" id="KW-0238">DNA-binding</keyword>
<evidence type="ECO:0000256" key="1">
    <source>
        <dbReference type="ARBA" id="ARBA00023015"/>
    </source>
</evidence>
<dbReference type="Proteomes" id="UP000663637">
    <property type="component" value="Chromosome"/>
</dbReference>
<dbReference type="EMBL" id="CP061510">
    <property type="protein sequence ID" value="QSB46021.1"/>
    <property type="molecule type" value="Genomic_DNA"/>
</dbReference>
<accession>A0ABX7KF67</accession>
<evidence type="ECO:0000256" key="2">
    <source>
        <dbReference type="ARBA" id="ARBA00023125"/>
    </source>
</evidence>
<dbReference type="PANTHER" id="PTHR46796">
    <property type="entry name" value="HTH-TYPE TRANSCRIPTIONAL ACTIVATOR RHAS-RELATED"/>
    <property type="match status" value="1"/>
</dbReference>
<evidence type="ECO:0000256" key="3">
    <source>
        <dbReference type="ARBA" id="ARBA00023163"/>
    </source>
</evidence>
<keyword evidence="1" id="KW-0805">Transcription regulation</keyword>
<evidence type="ECO:0000259" key="4">
    <source>
        <dbReference type="PROSITE" id="PS01124"/>
    </source>
</evidence>
<name>A0ABX7KF67_9SPHN</name>
<organism evidence="5 6">
    <name type="scientific">Tsuneonella flava</name>
    <dbReference type="NCBI Taxonomy" id="2055955"/>
    <lineage>
        <taxon>Bacteria</taxon>
        <taxon>Pseudomonadati</taxon>
        <taxon>Pseudomonadota</taxon>
        <taxon>Alphaproteobacteria</taxon>
        <taxon>Sphingomonadales</taxon>
        <taxon>Erythrobacteraceae</taxon>
        <taxon>Tsuneonella</taxon>
    </lineage>
</organism>
<dbReference type="SMART" id="SM00342">
    <property type="entry name" value="HTH_ARAC"/>
    <property type="match status" value="1"/>
</dbReference>
<evidence type="ECO:0000313" key="5">
    <source>
        <dbReference type="EMBL" id="QSB46021.1"/>
    </source>
</evidence>
<proteinExistence type="predicted"/>
<dbReference type="InterPro" id="IPR018060">
    <property type="entry name" value="HTH_AraC"/>
</dbReference>